<evidence type="ECO:0000259" key="1">
    <source>
        <dbReference type="Pfam" id="PF08245"/>
    </source>
</evidence>
<comment type="caution">
    <text evidence="2">The sequence shown here is derived from an EMBL/GenBank/DDBJ whole genome shotgun (WGS) entry which is preliminary data.</text>
</comment>
<dbReference type="Gene3D" id="3.40.1190.10">
    <property type="entry name" value="Mur-like, catalytic domain"/>
    <property type="match status" value="1"/>
</dbReference>
<organism evidence="2">
    <name type="scientific">human gut metagenome</name>
    <dbReference type="NCBI Taxonomy" id="408170"/>
    <lineage>
        <taxon>unclassified sequences</taxon>
        <taxon>metagenomes</taxon>
        <taxon>organismal metagenomes</taxon>
    </lineage>
</organism>
<accession>K1SEE0</accession>
<sequence>MREMADAGCEFCFMECSSHAIVQERTRGLSFAGGIFSNITHDHLDYHKTFAEYIRAKKRFFDMLPAGSFALTNLDDRNGRVMVQNTAAAVHTYSLRGMADFRCRIVETHLDGMLLRIDGQEVWVGLLGRFNAYNLLAVYGTAVLLGARPQ</sequence>
<dbReference type="PANTHER" id="PTHR23135:SF4">
    <property type="entry name" value="UDP-N-ACETYLMURAMOYL-L-ALANYL-D-GLUTAMATE--2,6-DIAMINOPIMELATE LIGASE MURE HOMOLOG, CHLOROPLASTIC"/>
    <property type="match status" value="1"/>
</dbReference>
<dbReference type="GO" id="GO:0016881">
    <property type="term" value="F:acid-amino acid ligase activity"/>
    <property type="evidence" value="ECO:0007669"/>
    <property type="project" value="InterPro"/>
</dbReference>
<evidence type="ECO:0000313" key="2">
    <source>
        <dbReference type="EMBL" id="EKC53754.1"/>
    </source>
</evidence>
<dbReference type="Pfam" id="PF08245">
    <property type="entry name" value="Mur_ligase_M"/>
    <property type="match status" value="1"/>
</dbReference>
<feature type="domain" description="Mur ligase central" evidence="1">
    <location>
        <begin position="1"/>
        <end position="141"/>
    </location>
</feature>
<reference evidence="2" key="1">
    <citation type="journal article" date="2013" name="Environ. Microbiol.">
        <title>Microbiota from the distal guts of lean and obese adolescents exhibit partial functional redundancy besides clear differences in community structure.</title>
        <authorList>
            <person name="Ferrer M."/>
            <person name="Ruiz A."/>
            <person name="Lanza F."/>
            <person name="Haange S.B."/>
            <person name="Oberbach A."/>
            <person name="Till H."/>
            <person name="Bargiela R."/>
            <person name="Campoy C."/>
            <person name="Segura M.T."/>
            <person name="Richter M."/>
            <person name="von Bergen M."/>
            <person name="Seifert J."/>
            <person name="Suarez A."/>
        </authorList>
    </citation>
    <scope>NUCLEOTIDE SEQUENCE</scope>
</reference>
<dbReference type="PANTHER" id="PTHR23135">
    <property type="entry name" value="MUR LIGASE FAMILY MEMBER"/>
    <property type="match status" value="1"/>
</dbReference>
<protein>
    <submittedName>
        <fullName evidence="2">UDP-N-acetylmuramyl-tripeptide synthetase</fullName>
    </submittedName>
</protein>
<dbReference type="GO" id="GO:0005524">
    <property type="term" value="F:ATP binding"/>
    <property type="evidence" value="ECO:0007669"/>
    <property type="project" value="InterPro"/>
</dbReference>
<dbReference type="SUPFAM" id="SSF53623">
    <property type="entry name" value="MurD-like peptide ligases, catalytic domain"/>
    <property type="match status" value="1"/>
</dbReference>
<dbReference type="EMBL" id="AJWZ01008566">
    <property type="protein sequence ID" value="EKC53754.1"/>
    <property type="molecule type" value="Genomic_DNA"/>
</dbReference>
<proteinExistence type="predicted"/>
<dbReference type="AlphaFoldDB" id="K1SEE0"/>
<dbReference type="InterPro" id="IPR013221">
    <property type="entry name" value="Mur_ligase_cen"/>
</dbReference>
<name>K1SEE0_9ZZZZ</name>
<gene>
    <name evidence="2" type="ORF">OBE_12434</name>
</gene>
<dbReference type="InterPro" id="IPR036565">
    <property type="entry name" value="Mur-like_cat_sf"/>
</dbReference>